<dbReference type="PROSITE" id="PS51865">
    <property type="entry name" value="PDZ_GRASP"/>
    <property type="match status" value="2"/>
</dbReference>
<dbReference type="EMBL" id="CAHIKZ030002063">
    <property type="protein sequence ID" value="CAE1280408.1"/>
    <property type="molecule type" value="Genomic_DNA"/>
</dbReference>
<keyword evidence="6" id="KW-0333">Golgi apparatus</keyword>
<dbReference type="Proteomes" id="UP000597762">
    <property type="component" value="Unassembled WGS sequence"/>
</dbReference>
<dbReference type="SUPFAM" id="SSF50156">
    <property type="entry name" value="PDZ domain-like"/>
    <property type="match status" value="2"/>
</dbReference>
<evidence type="ECO:0000256" key="4">
    <source>
        <dbReference type="ARBA" id="ARBA00022707"/>
    </source>
</evidence>
<keyword evidence="9" id="KW-0479">Metal-binding</keyword>
<accession>A0A812CRX8</accession>
<dbReference type="Gene3D" id="2.30.42.10">
    <property type="match status" value="2"/>
</dbReference>
<gene>
    <name evidence="11" type="ORF">SPHA_42302</name>
</gene>
<proteinExistence type="inferred from homology"/>
<comment type="similarity">
    <text evidence="2">Belongs to the GORASP family.</text>
</comment>
<feature type="domain" description="PDZ GRASP-type" evidence="10">
    <location>
        <begin position="111"/>
        <end position="199"/>
    </location>
</feature>
<evidence type="ECO:0000256" key="8">
    <source>
        <dbReference type="ARBA" id="ARBA00023288"/>
    </source>
</evidence>
<evidence type="ECO:0000256" key="7">
    <source>
        <dbReference type="ARBA" id="ARBA00023136"/>
    </source>
</evidence>
<evidence type="ECO:0000256" key="3">
    <source>
        <dbReference type="ARBA" id="ARBA00022553"/>
    </source>
</evidence>
<evidence type="ECO:0000313" key="12">
    <source>
        <dbReference type="Proteomes" id="UP000597762"/>
    </source>
</evidence>
<keyword evidence="3" id="KW-0597">Phosphoprotein</keyword>
<comment type="caution">
    <text evidence="11">The sequence shown here is derived from an EMBL/GenBank/DDBJ whole genome shotgun (WGS) entry which is preliminary data.</text>
</comment>
<feature type="domain" description="PDZ GRASP-type" evidence="10">
    <location>
        <begin position="15"/>
        <end position="105"/>
    </location>
</feature>
<evidence type="ECO:0000256" key="1">
    <source>
        <dbReference type="ARBA" id="ARBA00004394"/>
    </source>
</evidence>
<sequence length="490" mass="50651">MGGSYSTEVPGGGTEGYHVLRVQDGSPGFKAGLEAFFDFIVAIDSTRLNQDNDTLKELLKNNVEKPVKMTVYSSKSQSVREVTITPSHKWGGQGLLGVSIRFCSFEGANENVWHILEVHPNSPADLASLRSNTDYIIGADSVLHESEDLFSLIESHEGKPLKLYVYNTETDSCREVTITPNNEWGGEGSLGCGIGFGYLHRIPKRQFPTEKNETSIIPAAAAAITTTTTKNADGFSEVSLTSTTPSLTEGIANMSLNTGVPTIPVLNNPADAVAGAASAPNQLPLGSTFTLPPGSTSTLPPPTALPNIPNLSSLPPLTTPISIPGFPSVSMPAFSTAMINPGAAASMAPLQPTMMPPISLPPNLTTLPSGLAAASPAVPINLSSGLSFPPISLPAAATTTVPLIPASATLAPSVPVPNDVTSAAAAAAATTTLIAEPEQTSDAAVVSPMTSTANILERYLTNGVGMGGNVNCSCISIYLSISLLCVGCLI</sequence>
<keyword evidence="9" id="KW-0862">Zinc</keyword>
<dbReference type="PANTHER" id="PTHR12893:SF0">
    <property type="entry name" value="GRASP65"/>
    <property type="match status" value="1"/>
</dbReference>
<keyword evidence="4" id="KW-0519">Myristate</keyword>
<dbReference type="InterPro" id="IPR024958">
    <property type="entry name" value="GRASP_PDZ"/>
</dbReference>
<reference evidence="11" key="1">
    <citation type="submission" date="2021-01" db="EMBL/GenBank/DDBJ databases">
        <authorList>
            <person name="Li R."/>
            <person name="Bekaert M."/>
        </authorList>
    </citation>
    <scope>NUCLEOTIDE SEQUENCE</scope>
    <source>
        <strain evidence="11">Farmed</strain>
    </source>
</reference>
<dbReference type="FunFam" id="2.30.42.10:FF:000026">
    <property type="entry name" value="Golgi reassembly stacking protein 2"/>
    <property type="match status" value="1"/>
</dbReference>
<dbReference type="FunFam" id="2.30.42.10:FF:000056">
    <property type="entry name" value="Golgi reassembly-stacking protein 2 isoform 1"/>
    <property type="match status" value="1"/>
</dbReference>
<evidence type="ECO:0000256" key="9">
    <source>
        <dbReference type="PIRSR" id="PIRSR607583-1"/>
    </source>
</evidence>
<organism evidence="11 12">
    <name type="scientific">Acanthosepion pharaonis</name>
    <name type="common">Pharaoh cuttlefish</name>
    <name type="synonym">Sepia pharaonis</name>
    <dbReference type="NCBI Taxonomy" id="158019"/>
    <lineage>
        <taxon>Eukaryota</taxon>
        <taxon>Metazoa</taxon>
        <taxon>Spiralia</taxon>
        <taxon>Lophotrochozoa</taxon>
        <taxon>Mollusca</taxon>
        <taxon>Cephalopoda</taxon>
        <taxon>Coleoidea</taxon>
        <taxon>Decapodiformes</taxon>
        <taxon>Sepiida</taxon>
        <taxon>Sepiina</taxon>
        <taxon>Sepiidae</taxon>
        <taxon>Acanthosepion</taxon>
    </lineage>
</organism>
<protein>
    <submittedName>
        <fullName evidence="11">Golgi reassembly-stacking protein 2,Golgi reassembly-stacking protein 1</fullName>
    </submittedName>
</protein>
<feature type="binding site" evidence="9">
    <location>
        <position position="18"/>
    </location>
    <ligand>
        <name>Zn(2+)</name>
        <dbReference type="ChEBI" id="CHEBI:29105"/>
    </ligand>
</feature>
<dbReference type="AlphaFoldDB" id="A0A812CRX8"/>
<dbReference type="Pfam" id="PF04495">
    <property type="entry name" value="GRASP55_65"/>
    <property type="match status" value="1"/>
</dbReference>
<evidence type="ECO:0000256" key="5">
    <source>
        <dbReference type="ARBA" id="ARBA00022737"/>
    </source>
</evidence>
<evidence type="ECO:0000313" key="11">
    <source>
        <dbReference type="EMBL" id="CAE1280408.1"/>
    </source>
</evidence>
<keyword evidence="8" id="KW-0449">Lipoprotein</keyword>
<evidence type="ECO:0000256" key="6">
    <source>
        <dbReference type="ARBA" id="ARBA00023034"/>
    </source>
</evidence>
<dbReference type="GO" id="GO:0046872">
    <property type="term" value="F:metal ion binding"/>
    <property type="evidence" value="ECO:0007669"/>
    <property type="project" value="UniProtKB-KW"/>
</dbReference>
<dbReference type="GO" id="GO:0007030">
    <property type="term" value="P:Golgi organization"/>
    <property type="evidence" value="ECO:0007669"/>
    <property type="project" value="TreeGrafter"/>
</dbReference>
<evidence type="ECO:0000259" key="10">
    <source>
        <dbReference type="PROSITE" id="PS51865"/>
    </source>
</evidence>
<dbReference type="OrthoDB" id="3318at2759"/>
<feature type="binding site" evidence="9">
    <location>
        <position position="103"/>
    </location>
    <ligand>
        <name>Zn(2+)</name>
        <dbReference type="ChEBI" id="CHEBI:29105"/>
    </ligand>
</feature>
<keyword evidence="12" id="KW-1185">Reference proteome</keyword>
<dbReference type="PANTHER" id="PTHR12893">
    <property type="entry name" value="GOLGI REASSEMBLY STACKING PROTEIN GRASP"/>
    <property type="match status" value="1"/>
</dbReference>
<dbReference type="InterPro" id="IPR007583">
    <property type="entry name" value="GRASP55_65"/>
</dbReference>
<dbReference type="GO" id="GO:0000139">
    <property type="term" value="C:Golgi membrane"/>
    <property type="evidence" value="ECO:0007669"/>
    <property type="project" value="UniProtKB-SubCell"/>
</dbReference>
<evidence type="ECO:0000256" key="2">
    <source>
        <dbReference type="ARBA" id="ARBA00007144"/>
    </source>
</evidence>
<comment type="subcellular location">
    <subcellularLocation>
        <location evidence="1">Golgi apparatus membrane</location>
    </subcellularLocation>
</comment>
<keyword evidence="5" id="KW-0677">Repeat</keyword>
<name>A0A812CRX8_ACAPH</name>
<dbReference type="InterPro" id="IPR036034">
    <property type="entry name" value="PDZ_sf"/>
</dbReference>
<keyword evidence="7" id="KW-0472">Membrane</keyword>